<dbReference type="Proteomes" id="UP000606974">
    <property type="component" value="Unassembled WGS sequence"/>
</dbReference>
<proteinExistence type="predicted"/>
<feature type="compositionally biased region" description="Basic and acidic residues" evidence="1">
    <location>
        <begin position="55"/>
        <end position="69"/>
    </location>
</feature>
<feature type="region of interest" description="Disordered" evidence="1">
    <location>
        <begin position="1"/>
        <end position="69"/>
    </location>
</feature>
<evidence type="ECO:0000313" key="3">
    <source>
        <dbReference type="Proteomes" id="UP000606974"/>
    </source>
</evidence>
<organism evidence="2 3">
    <name type="scientific">Endocarpon pusillum</name>
    <dbReference type="NCBI Taxonomy" id="364733"/>
    <lineage>
        <taxon>Eukaryota</taxon>
        <taxon>Fungi</taxon>
        <taxon>Dikarya</taxon>
        <taxon>Ascomycota</taxon>
        <taxon>Pezizomycotina</taxon>
        <taxon>Eurotiomycetes</taxon>
        <taxon>Chaetothyriomycetidae</taxon>
        <taxon>Verrucariales</taxon>
        <taxon>Verrucariaceae</taxon>
        <taxon>Endocarpon</taxon>
    </lineage>
</organism>
<sequence length="155" mass="18283">MLVSVIGKQPNQKASHPDGTRWAVKPGVGDHHTTLTKRQHTKTVMSGESKTAKSRFQDVERRHEKDKADMELRFKEGTPTLQDFKWRQRLQDRKRHEEEAARRAKALQEEKEQEMRDRQMSEERNHRQKVEARLAGVHELLMENLIVQKRRGGQE</sequence>
<name>A0A8H7APM8_9EURO</name>
<gene>
    <name evidence="2" type="ORF">GJ744_010531</name>
</gene>
<reference evidence="2" key="1">
    <citation type="submission" date="2020-02" db="EMBL/GenBank/DDBJ databases">
        <authorList>
            <person name="Palmer J.M."/>
        </authorList>
    </citation>
    <scope>NUCLEOTIDE SEQUENCE</scope>
    <source>
        <strain evidence="2">EPUS1.4</strain>
        <tissue evidence="2">Thallus</tissue>
    </source>
</reference>
<comment type="caution">
    <text evidence="2">The sequence shown here is derived from an EMBL/GenBank/DDBJ whole genome shotgun (WGS) entry which is preliminary data.</text>
</comment>
<feature type="region of interest" description="Disordered" evidence="1">
    <location>
        <begin position="91"/>
        <end position="128"/>
    </location>
</feature>
<accession>A0A8H7APM8</accession>
<evidence type="ECO:0000256" key="1">
    <source>
        <dbReference type="SAM" id="MobiDB-lite"/>
    </source>
</evidence>
<dbReference type="EMBL" id="JAACFV010000007">
    <property type="protein sequence ID" value="KAF7513135.1"/>
    <property type="molecule type" value="Genomic_DNA"/>
</dbReference>
<evidence type="ECO:0000313" key="2">
    <source>
        <dbReference type="EMBL" id="KAF7513135.1"/>
    </source>
</evidence>
<protein>
    <submittedName>
        <fullName evidence="2">Uncharacterized protein</fullName>
    </submittedName>
</protein>
<keyword evidence="3" id="KW-1185">Reference proteome</keyword>
<dbReference type="AlphaFoldDB" id="A0A8H7APM8"/>